<dbReference type="RefSeq" id="WP_418159154.1">
    <property type="nucleotide sequence ID" value="NZ_JBBLZC010000007.1"/>
</dbReference>
<evidence type="ECO:0000313" key="1">
    <source>
        <dbReference type="EMBL" id="MEK0083311.1"/>
    </source>
</evidence>
<reference evidence="1 2" key="1">
    <citation type="submission" date="2024-01" db="EMBL/GenBank/DDBJ databases">
        <title>Multi-omics insights into the function and evolution of sodium benzoate biodegradation pathways in Benzoatithermus flavus gen. nov., sp. nov. from hot spring.</title>
        <authorList>
            <person name="Hu C.-J."/>
            <person name="Li W.-J."/>
        </authorList>
    </citation>
    <scope>NUCLEOTIDE SEQUENCE [LARGE SCALE GENOMIC DNA]</scope>
    <source>
        <strain evidence="1 2">SYSU G07066</strain>
    </source>
</reference>
<accession>A0ABU8XR14</accession>
<keyword evidence="2" id="KW-1185">Reference proteome</keyword>
<gene>
    <name evidence="1" type="ORF">U1T56_09105</name>
</gene>
<organism evidence="1 2">
    <name type="scientific">Benzoatithermus flavus</name>
    <dbReference type="NCBI Taxonomy" id="3108223"/>
    <lineage>
        <taxon>Bacteria</taxon>
        <taxon>Pseudomonadati</taxon>
        <taxon>Pseudomonadota</taxon>
        <taxon>Alphaproteobacteria</taxon>
        <taxon>Geminicoccales</taxon>
        <taxon>Geminicoccaceae</taxon>
        <taxon>Benzoatithermus</taxon>
    </lineage>
</organism>
<name>A0ABU8XR14_9PROT</name>
<sequence length="102" mass="11005">MSDAKSPIETFLGSLSTPSPPIDAAPLLHAVWHGLRGEWERAHAIVQELEGADAAWVHGWLHRIEGDPGNAGYWYRRAGRSMGHGDTTAEGQAIAAALLGRR</sequence>
<proteinExistence type="predicted"/>
<protein>
    <submittedName>
        <fullName evidence="1">Uncharacterized protein</fullName>
    </submittedName>
</protein>
<dbReference type="Proteomes" id="UP001375743">
    <property type="component" value="Unassembled WGS sequence"/>
</dbReference>
<dbReference type="EMBL" id="JBBLZC010000007">
    <property type="protein sequence ID" value="MEK0083311.1"/>
    <property type="molecule type" value="Genomic_DNA"/>
</dbReference>
<evidence type="ECO:0000313" key="2">
    <source>
        <dbReference type="Proteomes" id="UP001375743"/>
    </source>
</evidence>
<comment type="caution">
    <text evidence="1">The sequence shown here is derived from an EMBL/GenBank/DDBJ whole genome shotgun (WGS) entry which is preliminary data.</text>
</comment>